<dbReference type="Gene3D" id="1.10.3720.10">
    <property type="entry name" value="MetI-like"/>
    <property type="match status" value="1"/>
</dbReference>
<evidence type="ECO:0000256" key="4">
    <source>
        <dbReference type="ARBA" id="ARBA00022692"/>
    </source>
</evidence>
<evidence type="ECO:0000256" key="3">
    <source>
        <dbReference type="ARBA" id="ARBA00022475"/>
    </source>
</evidence>
<comment type="caution">
    <text evidence="9">The sequence shown here is derived from an EMBL/GenBank/DDBJ whole genome shotgun (WGS) entry which is preliminary data.</text>
</comment>
<dbReference type="InterPro" id="IPR045621">
    <property type="entry name" value="BPD_transp_1_N"/>
</dbReference>
<evidence type="ECO:0000256" key="1">
    <source>
        <dbReference type="ARBA" id="ARBA00004651"/>
    </source>
</evidence>
<accession>A0A0A0J194</accession>
<dbReference type="Pfam" id="PF19300">
    <property type="entry name" value="BPD_transp_1_N"/>
    <property type="match status" value="1"/>
</dbReference>
<evidence type="ECO:0000313" key="10">
    <source>
        <dbReference type="Proteomes" id="UP000030002"/>
    </source>
</evidence>
<dbReference type="PANTHER" id="PTHR43163">
    <property type="entry name" value="DIPEPTIDE TRANSPORT SYSTEM PERMEASE PROTEIN DPPB-RELATED"/>
    <property type="match status" value="1"/>
</dbReference>
<reference evidence="9 10" key="1">
    <citation type="submission" date="2013-08" db="EMBL/GenBank/DDBJ databases">
        <title>The genome sequence of Knoellia sinensis.</title>
        <authorList>
            <person name="Zhu W."/>
            <person name="Wang G."/>
        </authorList>
    </citation>
    <scope>NUCLEOTIDE SEQUENCE [LARGE SCALE GENOMIC DNA]</scope>
    <source>
        <strain evidence="9 10">KCTC 19936</strain>
    </source>
</reference>
<keyword evidence="5 7" id="KW-1133">Transmembrane helix</keyword>
<dbReference type="STRING" id="1385520.N802_05615"/>
<dbReference type="GO" id="GO:0071916">
    <property type="term" value="F:dipeptide transmembrane transporter activity"/>
    <property type="evidence" value="ECO:0007669"/>
    <property type="project" value="TreeGrafter"/>
</dbReference>
<evidence type="ECO:0000313" key="9">
    <source>
        <dbReference type="EMBL" id="KGN30873.1"/>
    </source>
</evidence>
<dbReference type="CDD" id="cd06261">
    <property type="entry name" value="TM_PBP2"/>
    <property type="match status" value="1"/>
</dbReference>
<keyword evidence="10" id="KW-1185">Reference proteome</keyword>
<keyword evidence="4 7" id="KW-0812">Transmembrane</keyword>
<gene>
    <name evidence="9" type="ORF">N802_05615</name>
</gene>
<evidence type="ECO:0000256" key="7">
    <source>
        <dbReference type="RuleBase" id="RU363032"/>
    </source>
</evidence>
<dbReference type="PANTHER" id="PTHR43163:SF6">
    <property type="entry name" value="DIPEPTIDE TRANSPORT SYSTEM PERMEASE PROTEIN DPPB-RELATED"/>
    <property type="match status" value="1"/>
</dbReference>
<sequence>MLAVLSMIARRLLTLIPLVLGITLFVFVVMQFSPIDPALSVLGDQASAAQIAAFKEANGLNDPLPLRYVHFLGDLVRGDLGMTFPPSEPVADKIATALPLTIQLTALGVLGALVIALALGITAALYRDRWPDHIMRFVSMAGIAMPSFWLALLFIQEFAVRRNLFPTGGYVNPADSPSEWLRSMTLPALALAVPVGCSLARIVRTSMVEELDRDYVRTAYGAGLPPRVVIGRNVLRNALVNPLTVLGLRIGYLIGGTVIIEAIFSLPGMGTQIMSAVQQNDTALAQGTVLTIALGFVVVNLVVDILYLFANPRLRGGH</sequence>
<protein>
    <submittedName>
        <fullName evidence="9">ABC transporter permease</fullName>
    </submittedName>
</protein>
<feature type="domain" description="ABC transmembrane type-1" evidence="8">
    <location>
        <begin position="98"/>
        <end position="307"/>
    </location>
</feature>
<dbReference type="Proteomes" id="UP000030002">
    <property type="component" value="Unassembled WGS sequence"/>
</dbReference>
<comment type="similarity">
    <text evidence="7">Belongs to the binding-protein-dependent transport system permease family.</text>
</comment>
<dbReference type="GO" id="GO:0005886">
    <property type="term" value="C:plasma membrane"/>
    <property type="evidence" value="ECO:0007669"/>
    <property type="project" value="UniProtKB-SubCell"/>
</dbReference>
<keyword evidence="3" id="KW-1003">Cell membrane</keyword>
<dbReference type="InterPro" id="IPR000515">
    <property type="entry name" value="MetI-like"/>
</dbReference>
<dbReference type="EMBL" id="AVPJ01000015">
    <property type="protein sequence ID" value="KGN30873.1"/>
    <property type="molecule type" value="Genomic_DNA"/>
</dbReference>
<feature type="transmembrane region" description="Helical" evidence="7">
    <location>
        <begin position="102"/>
        <end position="125"/>
    </location>
</feature>
<evidence type="ECO:0000256" key="2">
    <source>
        <dbReference type="ARBA" id="ARBA00022448"/>
    </source>
</evidence>
<dbReference type="eggNOG" id="COG0601">
    <property type="taxonomic scope" value="Bacteria"/>
</dbReference>
<evidence type="ECO:0000256" key="6">
    <source>
        <dbReference type="ARBA" id="ARBA00023136"/>
    </source>
</evidence>
<name>A0A0A0J194_9MICO</name>
<feature type="transmembrane region" description="Helical" evidence="7">
    <location>
        <begin position="137"/>
        <end position="160"/>
    </location>
</feature>
<keyword evidence="2 7" id="KW-0813">Transport</keyword>
<feature type="transmembrane region" description="Helical" evidence="7">
    <location>
        <begin position="12"/>
        <end position="32"/>
    </location>
</feature>
<dbReference type="PROSITE" id="PS50928">
    <property type="entry name" value="ABC_TM1"/>
    <property type="match status" value="1"/>
</dbReference>
<proteinExistence type="inferred from homology"/>
<dbReference type="SUPFAM" id="SSF161098">
    <property type="entry name" value="MetI-like"/>
    <property type="match status" value="1"/>
</dbReference>
<dbReference type="AlphaFoldDB" id="A0A0A0J194"/>
<dbReference type="OrthoDB" id="3171583at2"/>
<evidence type="ECO:0000259" key="8">
    <source>
        <dbReference type="PROSITE" id="PS50928"/>
    </source>
</evidence>
<comment type="subcellular location">
    <subcellularLocation>
        <location evidence="1 7">Cell membrane</location>
        <topology evidence="1 7">Multi-pass membrane protein</topology>
    </subcellularLocation>
</comment>
<dbReference type="RefSeq" id="WP_035918032.1">
    <property type="nucleotide sequence ID" value="NZ_AVPJ01000015.1"/>
</dbReference>
<keyword evidence="6 7" id="KW-0472">Membrane</keyword>
<feature type="transmembrane region" description="Helical" evidence="7">
    <location>
        <begin position="250"/>
        <end position="269"/>
    </location>
</feature>
<feature type="transmembrane region" description="Helical" evidence="7">
    <location>
        <begin position="180"/>
        <end position="203"/>
    </location>
</feature>
<feature type="transmembrane region" description="Helical" evidence="7">
    <location>
        <begin position="289"/>
        <end position="310"/>
    </location>
</feature>
<evidence type="ECO:0000256" key="5">
    <source>
        <dbReference type="ARBA" id="ARBA00022989"/>
    </source>
</evidence>
<organism evidence="9 10">
    <name type="scientific">Knoellia sinensis KCTC 19936</name>
    <dbReference type="NCBI Taxonomy" id="1385520"/>
    <lineage>
        <taxon>Bacteria</taxon>
        <taxon>Bacillati</taxon>
        <taxon>Actinomycetota</taxon>
        <taxon>Actinomycetes</taxon>
        <taxon>Micrococcales</taxon>
        <taxon>Intrasporangiaceae</taxon>
        <taxon>Knoellia</taxon>
    </lineage>
</organism>
<dbReference type="InterPro" id="IPR035906">
    <property type="entry name" value="MetI-like_sf"/>
</dbReference>
<dbReference type="Pfam" id="PF00528">
    <property type="entry name" value="BPD_transp_1"/>
    <property type="match status" value="1"/>
</dbReference>